<protein>
    <submittedName>
        <fullName evidence="3">DinB family protein</fullName>
    </submittedName>
</protein>
<sequence length="178" mass="19705">MPATLAISRPAPDEFLEYYNKYIGLVQGDDALPALRKQIEETVRLLAPLDESKALHRYGPGKWSVKEVVGHLSDAERVFAYRALRVSRGDATPLAGFDENQYVPAGRFDSRPLADIVHEFETVRAASLALFRGLDDEALLRRGTANGSTISVRAVAWILAGHELHHRGLLVERYGVGK</sequence>
<dbReference type="EMBL" id="VBOU01000066">
    <property type="protein sequence ID" value="TMQ54555.1"/>
    <property type="molecule type" value="Genomic_DNA"/>
</dbReference>
<dbReference type="EMBL" id="VBOX01000101">
    <property type="protein sequence ID" value="TMQ61467.1"/>
    <property type="molecule type" value="Genomic_DNA"/>
</dbReference>
<dbReference type="AlphaFoldDB" id="A0A538TD00"/>
<gene>
    <name evidence="2" type="ORF">E6K74_05705</name>
    <name evidence="3" type="ORF">E6K77_10230</name>
</gene>
<name>A0A538TD00_UNCEI</name>
<dbReference type="Proteomes" id="UP000317366">
    <property type="component" value="Unassembled WGS sequence"/>
</dbReference>
<feature type="domain" description="DinB-like" evidence="1">
    <location>
        <begin position="35"/>
        <end position="169"/>
    </location>
</feature>
<evidence type="ECO:0000313" key="4">
    <source>
        <dbReference type="Proteomes" id="UP000317366"/>
    </source>
</evidence>
<dbReference type="SUPFAM" id="SSF109854">
    <property type="entry name" value="DinB/YfiT-like putative metalloenzymes"/>
    <property type="match status" value="1"/>
</dbReference>
<proteinExistence type="predicted"/>
<evidence type="ECO:0000313" key="2">
    <source>
        <dbReference type="EMBL" id="TMQ54555.1"/>
    </source>
</evidence>
<dbReference type="InterPro" id="IPR034660">
    <property type="entry name" value="DinB/YfiT-like"/>
</dbReference>
<organism evidence="3 4">
    <name type="scientific">Eiseniibacteriota bacterium</name>
    <dbReference type="NCBI Taxonomy" id="2212470"/>
    <lineage>
        <taxon>Bacteria</taxon>
        <taxon>Candidatus Eiseniibacteriota</taxon>
    </lineage>
</organism>
<comment type="caution">
    <text evidence="3">The sequence shown here is derived from an EMBL/GenBank/DDBJ whole genome shotgun (WGS) entry which is preliminary data.</text>
</comment>
<evidence type="ECO:0000313" key="3">
    <source>
        <dbReference type="EMBL" id="TMQ61467.1"/>
    </source>
</evidence>
<reference evidence="4 5" key="1">
    <citation type="journal article" date="2019" name="Nat. Microbiol.">
        <title>Mediterranean grassland soil C-N compound turnover is dependent on rainfall and depth, and is mediated by genomically divergent microorganisms.</title>
        <authorList>
            <person name="Diamond S."/>
            <person name="Andeer P.F."/>
            <person name="Li Z."/>
            <person name="Crits-Christoph A."/>
            <person name="Burstein D."/>
            <person name="Anantharaman K."/>
            <person name="Lane K.R."/>
            <person name="Thomas B.C."/>
            <person name="Pan C."/>
            <person name="Northen T.R."/>
            <person name="Banfield J.F."/>
        </authorList>
    </citation>
    <scope>NUCLEOTIDE SEQUENCE [LARGE SCALE GENOMIC DNA]</scope>
    <source>
        <strain evidence="2">WS_4</strain>
        <strain evidence="3">WS_7</strain>
    </source>
</reference>
<accession>A0A538TD00</accession>
<dbReference type="Pfam" id="PF12867">
    <property type="entry name" value="DinB_2"/>
    <property type="match status" value="1"/>
</dbReference>
<evidence type="ECO:0000313" key="5">
    <source>
        <dbReference type="Proteomes" id="UP000319829"/>
    </source>
</evidence>
<dbReference type="Proteomes" id="UP000319829">
    <property type="component" value="Unassembled WGS sequence"/>
</dbReference>
<dbReference type="Gene3D" id="1.20.120.450">
    <property type="entry name" value="dinb family like domain"/>
    <property type="match status" value="1"/>
</dbReference>
<evidence type="ECO:0000259" key="1">
    <source>
        <dbReference type="Pfam" id="PF12867"/>
    </source>
</evidence>
<dbReference type="InterPro" id="IPR024775">
    <property type="entry name" value="DinB-like"/>
</dbReference>